<feature type="transmembrane region" description="Helical" evidence="8">
    <location>
        <begin position="164"/>
        <end position="182"/>
    </location>
</feature>
<feature type="transmembrane region" description="Helical" evidence="8">
    <location>
        <begin position="276"/>
        <end position="292"/>
    </location>
</feature>
<protein>
    <submittedName>
        <fullName evidence="9">Glycosyltransferase family 39 protein</fullName>
    </submittedName>
</protein>
<evidence type="ECO:0000256" key="8">
    <source>
        <dbReference type="SAM" id="Phobius"/>
    </source>
</evidence>
<gene>
    <name evidence="9" type="ORF">I7X13_12055</name>
</gene>
<evidence type="ECO:0000313" key="9">
    <source>
        <dbReference type="EMBL" id="MBH8558788.1"/>
    </source>
</evidence>
<keyword evidence="6 8" id="KW-1133">Transmembrane helix</keyword>
<feature type="transmembrane region" description="Helical" evidence="8">
    <location>
        <begin position="136"/>
        <end position="155"/>
    </location>
</feature>
<sequence length="544" mass="61380">MSTFNLRTFLTARGGSFYVRLYFGLLLVLGLCCYKDYGVSWDEPADRSNGMVSAKYVAGFVAPGWAGQHFANTPDIHGYLDNDHGVFFEMPLAFIDQIIGIDDSRTYFLMRHFAVFAVFAAGTWALYRIGRIRFNSWWLGLALSTLLVLSPRFFAEAFYNGKDVVFMAFFILGAYTLVRLLQRPSLARAAVHGVATAAAIDVRILGVLLVAFTVGMVGLEILFSSADRTRRLQFAKAFLLFGIVTVIVIIAGWPYLWEAPLDNFLTALENMKRFRWGGLVLYMGAFESALALPWHYAPVWIIITTPIAYIVAFLLGAGAIGYALLRRPLDYLRTFEGRLDVLFMGWFALPIIMVIALNSVIYDGWRHLYFVYPALLLVALRGAWALWQQGRQLRWLRPVAIGAASLASLEVAYTIGRIMQAHPQEQVYFSFLSGEQAARLFERDYWGLSYRQGLEWIAAHDPAPQLNVMAQNDGVIENNLAIIKPEIRARFRVWQPGQWVEAGPTLYFLGAYRTRAEPYTETLGGEIYAVKPFGITALSVLHQW</sequence>
<dbReference type="PANTHER" id="PTHR33908">
    <property type="entry name" value="MANNOSYLTRANSFERASE YKCB-RELATED"/>
    <property type="match status" value="1"/>
</dbReference>
<keyword evidence="4" id="KW-0808">Transferase</keyword>
<keyword evidence="3" id="KW-0328">Glycosyltransferase</keyword>
<feature type="transmembrane region" description="Helical" evidence="8">
    <location>
        <begin position="235"/>
        <end position="256"/>
    </location>
</feature>
<evidence type="ECO:0000256" key="4">
    <source>
        <dbReference type="ARBA" id="ARBA00022679"/>
    </source>
</evidence>
<evidence type="ECO:0000256" key="2">
    <source>
        <dbReference type="ARBA" id="ARBA00022475"/>
    </source>
</evidence>
<feature type="transmembrane region" description="Helical" evidence="8">
    <location>
        <begin position="17"/>
        <end position="34"/>
    </location>
</feature>
<feature type="transmembrane region" description="Helical" evidence="8">
    <location>
        <begin position="202"/>
        <end position="223"/>
    </location>
</feature>
<name>A0ABS0Q814_9BACT</name>
<keyword evidence="7 8" id="KW-0472">Membrane</keyword>
<evidence type="ECO:0000256" key="3">
    <source>
        <dbReference type="ARBA" id="ARBA00022676"/>
    </source>
</evidence>
<accession>A0ABS0Q814</accession>
<feature type="transmembrane region" description="Helical" evidence="8">
    <location>
        <begin position="343"/>
        <end position="362"/>
    </location>
</feature>
<proteinExistence type="predicted"/>
<dbReference type="EMBL" id="JAEDAE010000004">
    <property type="protein sequence ID" value="MBH8558788.1"/>
    <property type="molecule type" value="Genomic_DNA"/>
</dbReference>
<evidence type="ECO:0000256" key="6">
    <source>
        <dbReference type="ARBA" id="ARBA00022989"/>
    </source>
</evidence>
<dbReference type="InterPro" id="IPR050297">
    <property type="entry name" value="LipidA_mod_glycosyltrf_83"/>
</dbReference>
<feature type="transmembrane region" description="Helical" evidence="8">
    <location>
        <begin position="369"/>
        <end position="387"/>
    </location>
</feature>
<evidence type="ECO:0000256" key="7">
    <source>
        <dbReference type="ARBA" id="ARBA00023136"/>
    </source>
</evidence>
<dbReference type="Proteomes" id="UP000625631">
    <property type="component" value="Unassembled WGS sequence"/>
</dbReference>
<feature type="transmembrane region" description="Helical" evidence="8">
    <location>
        <begin position="113"/>
        <end position="130"/>
    </location>
</feature>
<evidence type="ECO:0000256" key="5">
    <source>
        <dbReference type="ARBA" id="ARBA00022692"/>
    </source>
</evidence>
<evidence type="ECO:0000313" key="10">
    <source>
        <dbReference type="Proteomes" id="UP000625631"/>
    </source>
</evidence>
<comment type="caution">
    <text evidence="9">The sequence shown here is derived from an EMBL/GenBank/DDBJ whole genome shotgun (WGS) entry which is preliminary data.</text>
</comment>
<organism evidence="9 10">
    <name type="scientific">Hymenobacter negativus</name>
    <dbReference type="NCBI Taxonomy" id="2795026"/>
    <lineage>
        <taxon>Bacteria</taxon>
        <taxon>Pseudomonadati</taxon>
        <taxon>Bacteroidota</taxon>
        <taxon>Cytophagia</taxon>
        <taxon>Cytophagales</taxon>
        <taxon>Hymenobacteraceae</taxon>
        <taxon>Hymenobacter</taxon>
    </lineage>
</organism>
<comment type="subcellular location">
    <subcellularLocation>
        <location evidence="1">Cell membrane</location>
        <topology evidence="1">Multi-pass membrane protein</topology>
    </subcellularLocation>
</comment>
<evidence type="ECO:0000256" key="1">
    <source>
        <dbReference type="ARBA" id="ARBA00004651"/>
    </source>
</evidence>
<feature type="transmembrane region" description="Helical" evidence="8">
    <location>
        <begin position="299"/>
        <end position="323"/>
    </location>
</feature>
<dbReference type="PANTHER" id="PTHR33908:SF11">
    <property type="entry name" value="MEMBRANE PROTEIN"/>
    <property type="match status" value="1"/>
</dbReference>
<keyword evidence="5 8" id="KW-0812">Transmembrane</keyword>
<dbReference type="RefSeq" id="WP_198075672.1">
    <property type="nucleotide sequence ID" value="NZ_JAEDAE010000004.1"/>
</dbReference>
<keyword evidence="10" id="KW-1185">Reference proteome</keyword>
<reference evidence="9 10" key="1">
    <citation type="submission" date="2020-12" db="EMBL/GenBank/DDBJ databases">
        <title>Hymenobacter sp.</title>
        <authorList>
            <person name="Kim M.K."/>
        </authorList>
    </citation>
    <scope>NUCLEOTIDE SEQUENCE [LARGE SCALE GENOMIC DNA]</scope>
    <source>
        <strain evidence="9 10">BT442</strain>
    </source>
</reference>
<keyword evidence="2" id="KW-1003">Cell membrane</keyword>